<organism evidence="3 4">
    <name type="scientific">Aduncisulcus paluster</name>
    <dbReference type="NCBI Taxonomy" id="2918883"/>
    <lineage>
        <taxon>Eukaryota</taxon>
        <taxon>Metamonada</taxon>
        <taxon>Carpediemonas-like organisms</taxon>
        <taxon>Aduncisulcus</taxon>
    </lineage>
</organism>
<comment type="caution">
    <text evidence="3">The sequence shown here is derived from an EMBL/GenBank/DDBJ whole genome shotgun (WGS) entry which is preliminary data.</text>
</comment>
<dbReference type="InterPro" id="IPR009016">
    <property type="entry name" value="Fe_hydrogenase"/>
</dbReference>
<dbReference type="InterPro" id="IPR013352">
    <property type="entry name" value="Fe_hydrogenase_subset"/>
</dbReference>
<dbReference type="InterPro" id="IPR050340">
    <property type="entry name" value="Cytosolic_Fe-S_CAF"/>
</dbReference>
<dbReference type="SUPFAM" id="SSF54862">
    <property type="entry name" value="4Fe-4S ferredoxins"/>
    <property type="match status" value="1"/>
</dbReference>
<feature type="domain" description="4Fe-4S ferredoxin-type" evidence="2">
    <location>
        <begin position="25"/>
        <end position="54"/>
    </location>
</feature>
<evidence type="ECO:0000313" key="4">
    <source>
        <dbReference type="Proteomes" id="UP001057375"/>
    </source>
</evidence>
<evidence type="ECO:0000313" key="3">
    <source>
        <dbReference type="EMBL" id="GKT18506.1"/>
    </source>
</evidence>
<dbReference type="SMART" id="SM00902">
    <property type="entry name" value="Fe_hyd_SSU"/>
    <property type="match status" value="1"/>
</dbReference>
<dbReference type="Gene3D" id="3.40.50.1780">
    <property type="match status" value="1"/>
</dbReference>
<dbReference type="Proteomes" id="UP001057375">
    <property type="component" value="Unassembled WGS sequence"/>
</dbReference>
<reference evidence="3" key="1">
    <citation type="submission" date="2022-03" db="EMBL/GenBank/DDBJ databases">
        <title>Draft genome sequence of Aduncisulcus paluster, a free-living microaerophilic Fornicata.</title>
        <authorList>
            <person name="Yuyama I."/>
            <person name="Kume K."/>
            <person name="Tamura T."/>
            <person name="Inagaki Y."/>
            <person name="Hashimoto T."/>
        </authorList>
    </citation>
    <scope>NUCLEOTIDE SEQUENCE</scope>
    <source>
        <strain evidence="3">NY0171</strain>
    </source>
</reference>
<dbReference type="PROSITE" id="PS51379">
    <property type="entry name" value="4FE4S_FER_2"/>
    <property type="match status" value="2"/>
</dbReference>
<proteinExistence type="inferred from homology"/>
<dbReference type="Pfam" id="PF02906">
    <property type="entry name" value="Fe_hyd_lg_C"/>
    <property type="match status" value="1"/>
</dbReference>
<sequence>MLKASITTSSPLFRGFAMMKDDSSLSIYRDYTKCIYCDACVSACEDQGMEIYEESDAGESLPPQVAGNIAIADSLCIGCGQCTIACPVGCLTEKDDTQKVKDAIADKTKIVVGMTAPTVRVGVSETMGLEPGAETAPKLITALKKLGFDYVFDVTSAADLTIMEEGSELLERVKTGGKFPMFTSCCPGWINLVETCYPELIPNLSSCRSPQAMSAALIKSYFAQKLGKNPADIIVVSLMPCTAKKMEIARPQLKTEEGVPETDVVITVREIGRMLKEAGYDADSYTALADTPYDEFLGVSSGAGLIFGSTGGVMEAALRTAVTLTGGDGTDFVAVRGDGEDGVKTYDVTLGDGTELHVAAIHGSGRAREWLESTNNGEGFHFVEVMACPHGCVGGGGMVPADDDVILQRAAGLYSFDAGQTIRKSHENPIIQQLYKDFLGEPLGHLSHKLLHTHYSDRSPKE</sequence>
<keyword evidence="4" id="KW-1185">Reference proteome</keyword>
<dbReference type="Gene3D" id="3.30.70.20">
    <property type="match status" value="1"/>
</dbReference>
<name>A0ABQ5JZ22_9EUKA</name>
<dbReference type="InterPro" id="IPR017900">
    <property type="entry name" value="4Fe4S_Fe_S_CS"/>
</dbReference>
<dbReference type="Gene3D" id="3.40.950.10">
    <property type="entry name" value="Fe-only Hydrogenase (Larger Subunit), Chain L, domain 3"/>
    <property type="match status" value="1"/>
</dbReference>
<dbReference type="InterPro" id="IPR036991">
    <property type="entry name" value="Fe_hydrogenase_ssu_sf"/>
</dbReference>
<dbReference type="EMBL" id="BQXS01011954">
    <property type="protein sequence ID" value="GKT18506.1"/>
    <property type="molecule type" value="Genomic_DNA"/>
</dbReference>
<evidence type="ECO:0000259" key="2">
    <source>
        <dbReference type="PROSITE" id="PS51379"/>
    </source>
</evidence>
<dbReference type="Pfam" id="PF02256">
    <property type="entry name" value="Fe_hyd_SSU"/>
    <property type="match status" value="1"/>
</dbReference>
<dbReference type="InterPro" id="IPR017896">
    <property type="entry name" value="4Fe4S_Fe-S-bd"/>
</dbReference>
<evidence type="ECO:0000256" key="1">
    <source>
        <dbReference type="ARBA" id="ARBA00006596"/>
    </source>
</evidence>
<dbReference type="Pfam" id="PF12838">
    <property type="entry name" value="Fer4_7"/>
    <property type="match status" value="1"/>
</dbReference>
<accession>A0ABQ5JZ22</accession>
<dbReference type="NCBIfam" id="TIGR02512">
    <property type="entry name" value="FeFe_hydrog_A"/>
    <property type="match status" value="1"/>
</dbReference>
<protein>
    <submittedName>
        <fullName evidence="3">NADH-ubiquinone oxidoreductase, putative</fullName>
    </submittedName>
</protein>
<gene>
    <name evidence="3" type="ORF">ADUPG1_011319</name>
</gene>
<dbReference type="InterPro" id="IPR004108">
    <property type="entry name" value="Fe_hydrogenase_lsu_C"/>
</dbReference>
<feature type="domain" description="4Fe-4S ferredoxin-type" evidence="2">
    <location>
        <begin position="67"/>
        <end position="96"/>
    </location>
</feature>
<comment type="similarity">
    <text evidence="1">Belongs to the NARF family.</text>
</comment>
<dbReference type="InterPro" id="IPR003149">
    <property type="entry name" value="Fe_hydrogenase_ssu"/>
</dbReference>
<dbReference type="PROSITE" id="PS00198">
    <property type="entry name" value="4FE4S_FER_1"/>
    <property type="match status" value="1"/>
</dbReference>
<dbReference type="SUPFAM" id="SSF53920">
    <property type="entry name" value="Fe-only hydrogenase"/>
    <property type="match status" value="1"/>
</dbReference>
<dbReference type="Gene3D" id="4.10.260.20">
    <property type="entry name" value="Iron hydrogenase, small subunit"/>
    <property type="match status" value="1"/>
</dbReference>
<dbReference type="PANTHER" id="PTHR11615">
    <property type="entry name" value="NITRATE, FORMATE, IRON DEHYDROGENASE"/>
    <property type="match status" value="1"/>
</dbReference>